<dbReference type="AlphaFoldDB" id="A0A066RV01"/>
<evidence type="ECO:0000256" key="2">
    <source>
        <dbReference type="ARBA" id="ARBA00023002"/>
    </source>
</evidence>
<dbReference type="EMBL" id="JMIB01000004">
    <property type="protein sequence ID" value="KDM92951.1"/>
    <property type="molecule type" value="Genomic_DNA"/>
</dbReference>
<dbReference type="Proteomes" id="UP000027192">
    <property type="component" value="Unassembled WGS sequence"/>
</dbReference>
<dbReference type="RefSeq" id="WP_036748256.1">
    <property type="nucleotide sequence ID" value="NZ_JAGSGC010000002.1"/>
</dbReference>
<accession>A0A066RV01</accession>
<dbReference type="STRING" id="1654360.EA58_01835"/>
<dbReference type="PANTHER" id="PTHR44169:SF6">
    <property type="entry name" value="NADPH-DEPENDENT 1-ACYLDIHYDROXYACETONE PHOSPHATE REDUCTASE"/>
    <property type="match status" value="1"/>
</dbReference>
<dbReference type="GO" id="GO:0016491">
    <property type="term" value="F:oxidoreductase activity"/>
    <property type="evidence" value="ECO:0007669"/>
    <property type="project" value="UniProtKB-KW"/>
</dbReference>
<protein>
    <submittedName>
        <fullName evidence="4">Oxidoreductase</fullName>
    </submittedName>
</protein>
<dbReference type="InterPro" id="IPR002347">
    <property type="entry name" value="SDR_fam"/>
</dbReference>
<keyword evidence="5" id="KW-1185">Reference proteome</keyword>
<dbReference type="InterPro" id="IPR036291">
    <property type="entry name" value="NAD(P)-bd_dom_sf"/>
</dbReference>
<comment type="caution">
    <text evidence="4">The sequence shown here is derived from an EMBL/GenBank/DDBJ whole genome shotgun (WGS) entry which is preliminary data.</text>
</comment>
<reference evidence="4 5" key="1">
    <citation type="submission" date="2014-04" db="EMBL/GenBank/DDBJ databases">
        <title>Draft genome sequence of Photobacterium halotolerans S2753: a solonamide, ngercheumicin and holomycin producer.</title>
        <authorList>
            <person name="Machado H.R."/>
            <person name="Gram L."/>
        </authorList>
    </citation>
    <scope>NUCLEOTIDE SEQUENCE [LARGE SCALE GENOMIC DNA]</scope>
    <source>
        <strain evidence="4 5">S2753</strain>
    </source>
</reference>
<dbReference type="CDD" id="cd05374">
    <property type="entry name" value="17beta-HSD-like_SDR_c"/>
    <property type="match status" value="1"/>
</dbReference>
<evidence type="ECO:0000313" key="4">
    <source>
        <dbReference type="EMBL" id="KDM92951.1"/>
    </source>
</evidence>
<dbReference type="InterPro" id="IPR020904">
    <property type="entry name" value="Sc_DH/Rdtase_CS"/>
</dbReference>
<dbReference type="Pfam" id="PF00106">
    <property type="entry name" value="adh_short"/>
    <property type="match status" value="1"/>
</dbReference>
<evidence type="ECO:0000256" key="3">
    <source>
        <dbReference type="RuleBase" id="RU000363"/>
    </source>
</evidence>
<name>A0A066RV01_9GAMM</name>
<proteinExistence type="inferred from homology"/>
<gene>
    <name evidence="4" type="ORF">EA58_01835</name>
</gene>
<dbReference type="PROSITE" id="PS00061">
    <property type="entry name" value="ADH_SHORT"/>
    <property type="match status" value="1"/>
</dbReference>
<dbReference type="SUPFAM" id="SSF51735">
    <property type="entry name" value="NAD(P)-binding Rossmann-fold domains"/>
    <property type="match status" value="1"/>
</dbReference>
<organism evidence="4 5">
    <name type="scientific">Photobacterium galatheae</name>
    <dbReference type="NCBI Taxonomy" id="1654360"/>
    <lineage>
        <taxon>Bacteria</taxon>
        <taxon>Pseudomonadati</taxon>
        <taxon>Pseudomonadota</taxon>
        <taxon>Gammaproteobacteria</taxon>
        <taxon>Vibrionales</taxon>
        <taxon>Vibrionaceae</taxon>
        <taxon>Photobacterium</taxon>
    </lineage>
</organism>
<evidence type="ECO:0000313" key="5">
    <source>
        <dbReference type="Proteomes" id="UP000027192"/>
    </source>
</evidence>
<dbReference type="PRINTS" id="PR00080">
    <property type="entry name" value="SDRFAMILY"/>
</dbReference>
<dbReference type="NCBIfam" id="NF004649">
    <property type="entry name" value="PRK05993.1"/>
    <property type="match status" value="1"/>
</dbReference>
<keyword evidence="2" id="KW-0560">Oxidoreductase</keyword>
<dbReference type="OrthoDB" id="9775296at2"/>
<evidence type="ECO:0000256" key="1">
    <source>
        <dbReference type="ARBA" id="ARBA00006484"/>
    </source>
</evidence>
<comment type="similarity">
    <text evidence="1 3">Belongs to the short-chain dehydrogenases/reductases (SDR) family.</text>
</comment>
<dbReference type="Gene3D" id="3.40.50.720">
    <property type="entry name" value="NAD(P)-binding Rossmann-like Domain"/>
    <property type="match status" value="1"/>
</dbReference>
<dbReference type="PANTHER" id="PTHR44169">
    <property type="entry name" value="NADPH-DEPENDENT 1-ACYLDIHYDROXYACETONE PHOSPHATE REDUCTASE"/>
    <property type="match status" value="1"/>
</dbReference>
<dbReference type="PRINTS" id="PR00081">
    <property type="entry name" value="GDHRDH"/>
</dbReference>
<sequence length="275" mass="30398">MTTAILITGCSSGIGYHCAQSLHQAGYLVVASCRQQADVDRLRNEGLHCVQLDLADNASIEQGLTETLAITGGRLDVLFNNGAYGQPGALEDLPTDALREQFETNLFGWHSLTRAVIPVMLRQGNGKIVQNSSVLGLVAMKYRGAYNASKFALEGYTDTLRLELANTPIQVSLIEPGPIESQFRANAKRQFEAHIDMAASRHAQNYQNTLDRLGKPSPSNKFTLTPEAVLKPMQMILDSDTPAARYYVTQPTYIFGFLRRLLPVRWLDKILIKSD</sequence>